<dbReference type="Proteomes" id="UP000618931">
    <property type="component" value="Unassembled WGS sequence"/>
</dbReference>
<accession>A0ABS0IB17</accession>
<comment type="caution">
    <text evidence="1">The sequence shown here is derived from an EMBL/GenBank/DDBJ whole genome shotgun (WGS) entry which is preliminary data.</text>
</comment>
<evidence type="ECO:0000313" key="1">
    <source>
        <dbReference type="EMBL" id="MBF9224178.1"/>
    </source>
</evidence>
<evidence type="ECO:0000313" key="2">
    <source>
        <dbReference type="Proteomes" id="UP000618931"/>
    </source>
</evidence>
<reference evidence="1 2" key="1">
    <citation type="submission" date="2020-11" db="EMBL/GenBank/DDBJ databases">
        <authorList>
            <person name="Kim M.K."/>
        </authorList>
    </citation>
    <scope>NUCLEOTIDE SEQUENCE [LARGE SCALE GENOMIC DNA]</scope>
    <source>
        <strain evidence="1 2">BT662</strain>
    </source>
</reference>
<proteinExistence type="predicted"/>
<keyword evidence="2" id="KW-1185">Reference proteome</keyword>
<dbReference type="RefSeq" id="WP_196295595.1">
    <property type="nucleotide sequence ID" value="NZ_JADQDM010000024.1"/>
</dbReference>
<protein>
    <submittedName>
        <fullName evidence="1">Uncharacterized protein</fullName>
    </submittedName>
</protein>
<name>A0ABS0IB17_9BACT</name>
<organism evidence="1 2">
    <name type="scientific">Hymenobacter ruricola</name>
    <dbReference type="NCBI Taxonomy" id="2791023"/>
    <lineage>
        <taxon>Bacteria</taxon>
        <taxon>Pseudomonadati</taxon>
        <taxon>Bacteroidota</taxon>
        <taxon>Cytophagia</taxon>
        <taxon>Cytophagales</taxon>
        <taxon>Hymenobacteraceae</taxon>
        <taxon>Hymenobacter</taxon>
    </lineage>
</organism>
<sequence>MTKFYLFAAVVLFWVTLSASLMRVQLASSLVYKMRVPTYRSVPIGSRVVAQVQSPASATSYN</sequence>
<gene>
    <name evidence="1" type="ORF">I2H31_23945</name>
</gene>
<dbReference type="EMBL" id="JADQDM010000024">
    <property type="protein sequence ID" value="MBF9224178.1"/>
    <property type="molecule type" value="Genomic_DNA"/>
</dbReference>